<dbReference type="Proteomes" id="UP001221898">
    <property type="component" value="Unassembled WGS sequence"/>
</dbReference>
<accession>A0AAD7RSJ9</accession>
<evidence type="ECO:0000313" key="2">
    <source>
        <dbReference type="Proteomes" id="UP001221898"/>
    </source>
</evidence>
<comment type="caution">
    <text evidence="1">The sequence shown here is derived from an EMBL/GenBank/DDBJ whole genome shotgun (WGS) entry which is preliminary data.</text>
</comment>
<protein>
    <submittedName>
        <fullName evidence="1">Uncharacterized protein</fullName>
    </submittedName>
</protein>
<gene>
    <name evidence="1" type="ORF">AAFF_G00119900</name>
</gene>
<keyword evidence="2" id="KW-1185">Reference proteome</keyword>
<evidence type="ECO:0000313" key="1">
    <source>
        <dbReference type="EMBL" id="KAJ8389452.1"/>
    </source>
</evidence>
<dbReference type="AlphaFoldDB" id="A0AAD7RSJ9"/>
<name>A0AAD7RSJ9_9TELE</name>
<sequence>MDNRCNRGSVCQAELATSKVIRLCGNILVPGSNQSFTQLAALMAFQASRGHPRLWAGWLRRRGWTFADVKRRPCEQCDWLDWASKQHRKSFFVVS</sequence>
<reference evidence="1" key="1">
    <citation type="journal article" date="2023" name="Science">
        <title>Genome structures resolve the early diversification of teleost fishes.</title>
        <authorList>
            <person name="Parey E."/>
            <person name="Louis A."/>
            <person name="Montfort J."/>
            <person name="Bouchez O."/>
            <person name="Roques C."/>
            <person name="Iampietro C."/>
            <person name="Lluch J."/>
            <person name="Castinel A."/>
            <person name="Donnadieu C."/>
            <person name="Desvignes T."/>
            <person name="Floi Bucao C."/>
            <person name="Jouanno E."/>
            <person name="Wen M."/>
            <person name="Mejri S."/>
            <person name="Dirks R."/>
            <person name="Jansen H."/>
            <person name="Henkel C."/>
            <person name="Chen W.J."/>
            <person name="Zahm M."/>
            <person name="Cabau C."/>
            <person name="Klopp C."/>
            <person name="Thompson A.W."/>
            <person name="Robinson-Rechavi M."/>
            <person name="Braasch I."/>
            <person name="Lecointre G."/>
            <person name="Bobe J."/>
            <person name="Postlethwait J.H."/>
            <person name="Berthelot C."/>
            <person name="Roest Crollius H."/>
            <person name="Guiguen Y."/>
        </authorList>
    </citation>
    <scope>NUCLEOTIDE SEQUENCE</scope>
    <source>
        <strain evidence="1">NC1722</strain>
    </source>
</reference>
<organism evidence="1 2">
    <name type="scientific">Aldrovandia affinis</name>
    <dbReference type="NCBI Taxonomy" id="143900"/>
    <lineage>
        <taxon>Eukaryota</taxon>
        <taxon>Metazoa</taxon>
        <taxon>Chordata</taxon>
        <taxon>Craniata</taxon>
        <taxon>Vertebrata</taxon>
        <taxon>Euteleostomi</taxon>
        <taxon>Actinopterygii</taxon>
        <taxon>Neopterygii</taxon>
        <taxon>Teleostei</taxon>
        <taxon>Notacanthiformes</taxon>
        <taxon>Halosauridae</taxon>
        <taxon>Aldrovandia</taxon>
    </lineage>
</organism>
<proteinExistence type="predicted"/>
<dbReference type="EMBL" id="JAINUG010000182">
    <property type="protein sequence ID" value="KAJ8389452.1"/>
    <property type="molecule type" value="Genomic_DNA"/>
</dbReference>